<dbReference type="InterPro" id="IPR020904">
    <property type="entry name" value="Sc_DH/Rdtase_CS"/>
</dbReference>
<evidence type="ECO:0000313" key="5">
    <source>
        <dbReference type="Proteomes" id="UP000269265"/>
    </source>
</evidence>
<dbReference type="SUPFAM" id="SSF51735">
    <property type="entry name" value="NAD(P)-binding Rossmann-fold domains"/>
    <property type="match status" value="1"/>
</dbReference>
<dbReference type="PROSITE" id="PS00061">
    <property type="entry name" value="ADH_SHORT"/>
    <property type="match status" value="1"/>
</dbReference>
<dbReference type="InterPro" id="IPR036291">
    <property type="entry name" value="NAD(P)-bd_dom_sf"/>
</dbReference>
<dbReference type="OrthoDB" id="9797538at2"/>
<evidence type="ECO:0000256" key="3">
    <source>
        <dbReference type="RuleBase" id="RU000363"/>
    </source>
</evidence>
<evidence type="ECO:0000256" key="1">
    <source>
        <dbReference type="ARBA" id="ARBA00006484"/>
    </source>
</evidence>
<evidence type="ECO:0000313" key="4">
    <source>
        <dbReference type="EMBL" id="RRS03793.1"/>
    </source>
</evidence>
<dbReference type="PRINTS" id="PR00081">
    <property type="entry name" value="GDHRDH"/>
</dbReference>
<sequence>MPLVFITGASSGIGQALARRYLTQGARLALVARRVEALQAWVATQGEAGARVALYQVDVRDTEALLAVAARCLADHGVPDTVIANAGVSIGVDLSLAEDLPVLRELYETNVLGMAATFQPFIEPMARRGSGTLVGVASVAAARGLPGHAGYCGTKAAVVQMCETLRGELRGRGLKVVTLTPGYVATPLTAHNDYPMPFLMDADDFAAHALPAIERGERFKVIPWPMGVVYAVLRALPRGLFDALVGSQKHRKKRRRPQGQA</sequence>
<organism evidence="4 5">
    <name type="scientific">Aquabacterium soli</name>
    <dbReference type="NCBI Taxonomy" id="2493092"/>
    <lineage>
        <taxon>Bacteria</taxon>
        <taxon>Pseudomonadati</taxon>
        <taxon>Pseudomonadota</taxon>
        <taxon>Betaproteobacteria</taxon>
        <taxon>Burkholderiales</taxon>
        <taxon>Aquabacterium</taxon>
    </lineage>
</organism>
<keyword evidence="5" id="KW-1185">Reference proteome</keyword>
<gene>
    <name evidence="4" type="ORF">EIP75_13925</name>
</gene>
<dbReference type="GO" id="GO:0016020">
    <property type="term" value="C:membrane"/>
    <property type="evidence" value="ECO:0007669"/>
    <property type="project" value="TreeGrafter"/>
</dbReference>
<dbReference type="Gene3D" id="3.40.50.720">
    <property type="entry name" value="NAD(P)-binding Rossmann-like Domain"/>
    <property type="match status" value="1"/>
</dbReference>
<dbReference type="Proteomes" id="UP000269265">
    <property type="component" value="Unassembled WGS sequence"/>
</dbReference>
<evidence type="ECO:0000256" key="2">
    <source>
        <dbReference type="ARBA" id="ARBA00023002"/>
    </source>
</evidence>
<dbReference type="EMBL" id="RSED01000010">
    <property type="protein sequence ID" value="RRS03793.1"/>
    <property type="molecule type" value="Genomic_DNA"/>
</dbReference>
<dbReference type="NCBIfam" id="NF005437">
    <property type="entry name" value="PRK07024.1"/>
    <property type="match status" value="1"/>
</dbReference>
<dbReference type="InterPro" id="IPR002347">
    <property type="entry name" value="SDR_fam"/>
</dbReference>
<dbReference type="GO" id="GO:0016491">
    <property type="term" value="F:oxidoreductase activity"/>
    <property type="evidence" value="ECO:0007669"/>
    <property type="project" value="UniProtKB-KW"/>
</dbReference>
<protein>
    <submittedName>
        <fullName evidence="4">SDR family oxidoreductase</fullName>
    </submittedName>
</protein>
<comment type="caution">
    <text evidence="4">The sequence shown here is derived from an EMBL/GenBank/DDBJ whole genome shotgun (WGS) entry which is preliminary data.</text>
</comment>
<accession>A0A3R8S8A7</accession>
<proteinExistence type="inferred from homology"/>
<dbReference type="PRINTS" id="PR00080">
    <property type="entry name" value="SDRFAMILY"/>
</dbReference>
<name>A0A3R8S8A7_9BURK</name>
<reference evidence="4 5" key="1">
    <citation type="submission" date="2018-12" db="EMBL/GenBank/DDBJ databases">
        <title>The whole draft genome of Aquabacterium sp. SJQ9.</title>
        <authorList>
            <person name="Sun L."/>
            <person name="Gao X."/>
            <person name="Chen W."/>
            <person name="Huang K."/>
        </authorList>
    </citation>
    <scope>NUCLEOTIDE SEQUENCE [LARGE SCALE GENOMIC DNA]</scope>
    <source>
        <strain evidence="4 5">SJQ9</strain>
    </source>
</reference>
<dbReference type="Pfam" id="PF00106">
    <property type="entry name" value="adh_short"/>
    <property type="match status" value="1"/>
</dbReference>
<comment type="similarity">
    <text evidence="1 3">Belongs to the short-chain dehydrogenases/reductases (SDR) family.</text>
</comment>
<dbReference type="PANTHER" id="PTHR44196">
    <property type="entry name" value="DEHYDROGENASE/REDUCTASE SDR FAMILY MEMBER 7B"/>
    <property type="match status" value="1"/>
</dbReference>
<dbReference type="PANTHER" id="PTHR44196:SF1">
    <property type="entry name" value="DEHYDROGENASE_REDUCTASE SDR FAMILY MEMBER 7B"/>
    <property type="match status" value="1"/>
</dbReference>
<dbReference type="RefSeq" id="WP_125243998.1">
    <property type="nucleotide sequence ID" value="NZ_RSED01000010.1"/>
</dbReference>
<dbReference type="AlphaFoldDB" id="A0A3R8S8A7"/>
<keyword evidence="2" id="KW-0560">Oxidoreductase</keyword>